<dbReference type="SUPFAM" id="SSF50037">
    <property type="entry name" value="C-terminal domain of transcriptional repressors"/>
    <property type="match status" value="1"/>
</dbReference>
<dbReference type="Gene3D" id="2.30.30.100">
    <property type="match status" value="1"/>
</dbReference>
<dbReference type="InterPro" id="IPR003142">
    <property type="entry name" value="BPL_C"/>
</dbReference>
<dbReference type="PROSITE" id="PS51733">
    <property type="entry name" value="BPL_LPL_CATALYTIC"/>
    <property type="match status" value="1"/>
</dbReference>
<dbReference type="KEGG" id="hfv:R50_2523"/>
<dbReference type="GO" id="GO:0046656">
    <property type="term" value="P:folic acid biosynthetic process"/>
    <property type="evidence" value="ECO:0007669"/>
    <property type="project" value="UniProtKB-KW"/>
</dbReference>
<evidence type="ECO:0000259" key="10">
    <source>
        <dbReference type="PROSITE" id="PS51733"/>
    </source>
</evidence>
<dbReference type="Pfam" id="PF01288">
    <property type="entry name" value="HPPK"/>
    <property type="match status" value="1"/>
</dbReference>
<evidence type="ECO:0000256" key="6">
    <source>
        <dbReference type="ARBA" id="ARBA00022777"/>
    </source>
</evidence>
<dbReference type="NCBIfam" id="TIGR01498">
    <property type="entry name" value="folK"/>
    <property type="match status" value="1"/>
</dbReference>
<evidence type="ECO:0000256" key="5">
    <source>
        <dbReference type="ARBA" id="ARBA00022741"/>
    </source>
</evidence>
<comment type="pathway">
    <text evidence="2">Cofactor biosynthesis; tetrahydrofolate biosynthesis; 2-amino-4-hydroxy-6-hydroxymethyl-7,8-dihydropteridine diphosphate from 7,8-dihydroneopterin triphosphate: step 4/4.</text>
</comment>
<accession>A0A6F8ZKM8</accession>
<dbReference type="GO" id="GO:0005737">
    <property type="term" value="C:cytoplasm"/>
    <property type="evidence" value="ECO:0007669"/>
    <property type="project" value="TreeGrafter"/>
</dbReference>
<dbReference type="EC" id="2.7.6.3" evidence="11"/>
<keyword evidence="7" id="KW-0067">ATP-binding</keyword>
<evidence type="ECO:0000256" key="2">
    <source>
        <dbReference type="ARBA" id="ARBA00005051"/>
    </source>
</evidence>
<dbReference type="NCBIfam" id="TIGR00121">
    <property type="entry name" value="birA_ligase"/>
    <property type="match status" value="1"/>
</dbReference>
<dbReference type="Pfam" id="PF03099">
    <property type="entry name" value="BPL_LplA_LipB"/>
    <property type="match status" value="1"/>
</dbReference>
<proteinExistence type="predicted"/>
<dbReference type="SUPFAM" id="SSF55681">
    <property type="entry name" value="Class II aaRS and biotin synthetases"/>
    <property type="match status" value="1"/>
</dbReference>
<keyword evidence="4 11" id="KW-0808">Transferase</keyword>
<evidence type="ECO:0000256" key="3">
    <source>
        <dbReference type="ARBA" id="ARBA00022598"/>
    </source>
</evidence>
<feature type="domain" description="BPL/LPL catalytic" evidence="10">
    <location>
        <begin position="184"/>
        <end position="396"/>
    </location>
</feature>
<dbReference type="GO" id="GO:0009249">
    <property type="term" value="P:protein lipoylation"/>
    <property type="evidence" value="ECO:0007669"/>
    <property type="project" value="UniProtKB-ARBA"/>
</dbReference>
<dbReference type="GO" id="GO:0003848">
    <property type="term" value="F:2-amino-4-hydroxy-6-hydroxymethyldihydropteridine diphosphokinase activity"/>
    <property type="evidence" value="ECO:0007669"/>
    <property type="project" value="UniProtKB-EC"/>
</dbReference>
<evidence type="ECO:0000256" key="9">
    <source>
        <dbReference type="ARBA" id="ARBA00023267"/>
    </source>
</evidence>
<evidence type="ECO:0000256" key="7">
    <source>
        <dbReference type="ARBA" id="ARBA00022840"/>
    </source>
</evidence>
<keyword evidence="6 11" id="KW-0418">Kinase</keyword>
<dbReference type="CDD" id="cd16442">
    <property type="entry name" value="BPL"/>
    <property type="match status" value="1"/>
</dbReference>
<evidence type="ECO:0000313" key="11">
    <source>
        <dbReference type="EMBL" id="CAB1130015.1"/>
    </source>
</evidence>
<keyword evidence="12" id="KW-1185">Reference proteome</keyword>
<dbReference type="PANTHER" id="PTHR12835:SF5">
    <property type="entry name" value="BIOTIN--PROTEIN LIGASE"/>
    <property type="match status" value="1"/>
</dbReference>
<dbReference type="SUPFAM" id="SSF55083">
    <property type="entry name" value="6-hydroxymethyl-7,8-dihydropterin pyrophosphokinase, HPPK"/>
    <property type="match status" value="1"/>
</dbReference>
<dbReference type="InterPro" id="IPR008988">
    <property type="entry name" value="Transcriptional_repressor_C"/>
</dbReference>
<protein>
    <submittedName>
        <fullName evidence="11">Putative 2-amino-4-hydroxy-6-hydroxymethyldihydropteridine diphosphokinase</fullName>
        <ecNumber evidence="11">2.7.6.3</ecNumber>
        <ecNumber evidence="11">6.3.4.15</ecNumber>
    </submittedName>
</protein>
<evidence type="ECO:0000313" key="12">
    <source>
        <dbReference type="Proteomes" id="UP000503399"/>
    </source>
</evidence>
<sequence length="472" mass="50339">MPEAWIGLGSNLGHRRANLLFGLDGLARLGRVKAVSRFYASTPAGVAGNQPDFLNAVARLDTALDPLRLLAALQQREREAGRVRRPGGLPEPRTLDLDLLLYEGLEMRTPILTLPHPRLTARAFVLHPLLETAAPDLFPARLARRLRAAHRRTGTAGLKAAPWTAGREDPAVAAADLDPAVLRGVLPTDWLGHTLESAAALGSTNERLKCWRAEAEREGISLPEGAVVVADRQTHGRGRLGRSWWSPPGAGLYLSVLLRPPPDRASELGLVSLLAGVAVAQAVEDLTAAAHRWQPGPAPLPPARLRLKWPNDGVVQVPGRERAAKVFGILVEAGQEARGPWAVVGIGVNVNVPAEAPPAGGGPAASLEAAWDRPWPRQVLWARLAMALEVAYRRWIIEGPAPLIEAWARRSLTLGRLVAVHRPGEMAPLVIGRAVGLEPDGALLVQDPGGTLVPCYGGEVSIRDPDGSYAGG</sequence>
<evidence type="ECO:0000256" key="8">
    <source>
        <dbReference type="ARBA" id="ARBA00022909"/>
    </source>
</evidence>
<keyword evidence="8" id="KW-0289">Folate biosynthesis</keyword>
<dbReference type="GO" id="GO:0005524">
    <property type="term" value="F:ATP binding"/>
    <property type="evidence" value="ECO:0007669"/>
    <property type="project" value="UniProtKB-KW"/>
</dbReference>
<dbReference type="InterPro" id="IPR045864">
    <property type="entry name" value="aa-tRNA-synth_II/BPL/LPL"/>
</dbReference>
<dbReference type="Proteomes" id="UP000503399">
    <property type="component" value="Chromosome"/>
</dbReference>
<evidence type="ECO:0000256" key="4">
    <source>
        <dbReference type="ARBA" id="ARBA00022679"/>
    </source>
</evidence>
<dbReference type="EC" id="6.3.4.15" evidence="11"/>
<dbReference type="InterPro" id="IPR004408">
    <property type="entry name" value="Biotin_CoA_COase_ligase"/>
</dbReference>
<dbReference type="InterPro" id="IPR000550">
    <property type="entry name" value="Hppk"/>
</dbReference>
<dbReference type="GO" id="GO:0004077">
    <property type="term" value="F:biotin--[biotin carboxyl-carrier protein] ligase activity"/>
    <property type="evidence" value="ECO:0007669"/>
    <property type="project" value="UniProtKB-EC"/>
</dbReference>
<evidence type="ECO:0000256" key="1">
    <source>
        <dbReference type="ARBA" id="ARBA00000198"/>
    </source>
</evidence>
<dbReference type="AlphaFoldDB" id="A0A6F8ZKM8"/>
<dbReference type="GO" id="GO:0046654">
    <property type="term" value="P:tetrahydrofolate biosynthetic process"/>
    <property type="evidence" value="ECO:0007669"/>
    <property type="project" value="UniProtKB-UniPathway"/>
</dbReference>
<dbReference type="Pfam" id="PF02237">
    <property type="entry name" value="BPL_C"/>
    <property type="match status" value="1"/>
</dbReference>
<organism evidence="11 12">
    <name type="scientific">Candidatus Hydrogenisulfobacillus filiaventi</name>
    <dbReference type="NCBI Taxonomy" id="2707344"/>
    <lineage>
        <taxon>Bacteria</taxon>
        <taxon>Bacillati</taxon>
        <taxon>Bacillota</taxon>
        <taxon>Clostridia</taxon>
        <taxon>Eubacteriales</taxon>
        <taxon>Clostridiales Family XVII. Incertae Sedis</taxon>
        <taxon>Candidatus Hydrogenisulfobacillus</taxon>
    </lineage>
</organism>
<gene>
    <name evidence="11" type="ORF">R50_2523</name>
</gene>
<dbReference type="InterPro" id="IPR035907">
    <property type="entry name" value="Hppk_sf"/>
</dbReference>
<dbReference type="UniPathway" id="UPA00077">
    <property type="reaction ID" value="UER00155"/>
</dbReference>
<keyword evidence="9" id="KW-0092">Biotin</keyword>
<dbReference type="Gene3D" id="3.30.70.560">
    <property type="entry name" value="7,8-Dihydro-6-hydroxymethylpterin-pyrophosphokinase HPPK"/>
    <property type="match status" value="1"/>
</dbReference>
<dbReference type="EMBL" id="LR778114">
    <property type="protein sequence ID" value="CAB1130015.1"/>
    <property type="molecule type" value="Genomic_DNA"/>
</dbReference>
<dbReference type="InterPro" id="IPR004143">
    <property type="entry name" value="BPL_LPL_catalytic"/>
</dbReference>
<dbReference type="Gene3D" id="3.30.930.10">
    <property type="entry name" value="Bira Bifunctional Protein, Domain 2"/>
    <property type="match status" value="1"/>
</dbReference>
<comment type="catalytic activity">
    <reaction evidence="1">
        <text>6-hydroxymethyl-7,8-dihydropterin + ATP = (7,8-dihydropterin-6-yl)methyl diphosphate + AMP + H(+)</text>
        <dbReference type="Rhea" id="RHEA:11412"/>
        <dbReference type="ChEBI" id="CHEBI:15378"/>
        <dbReference type="ChEBI" id="CHEBI:30616"/>
        <dbReference type="ChEBI" id="CHEBI:44841"/>
        <dbReference type="ChEBI" id="CHEBI:72950"/>
        <dbReference type="ChEBI" id="CHEBI:456215"/>
        <dbReference type="EC" id="2.7.6.3"/>
    </reaction>
</comment>
<keyword evidence="3 11" id="KW-0436">Ligase</keyword>
<dbReference type="CDD" id="cd00483">
    <property type="entry name" value="HPPK"/>
    <property type="match status" value="1"/>
</dbReference>
<dbReference type="PANTHER" id="PTHR12835">
    <property type="entry name" value="BIOTIN PROTEIN LIGASE"/>
    <property type="match status" value="1"/>
</dbReference>
<dbReference type="GO" id="GO:0016301">
    <property type="term" value="F:kinase activity"/>
    <property type="evidence" value="ECO:0007669"/>
    <property type="project" value="UniProtKB-KW"/>
</dbReference>
<keyword evidence="5" id="KW-0547">Nucleotide-binding</keyword>
<name>A0A6F8ZKM8_9FIRM</name>
<reference evidence="11 12" key="1">
    <citation type="submission" date="2020-02" db="EMBL/GenBank/DDBJ databases">
        <authorList>
            <person name="Hogendoorn C."/>
        </authorList>
    </citation>
    <scope>NUCLEOTIDE SEQUENCE [LARGE SCALE GENOMIC DNA]</scope>
    <source>
        <strain evidence="11">R501</strain>
    </source>
</reference>